<dbReference type="AlphaFoldDB" id="A0A7W3IQC3"/>
<dbReference type="EMBL" id="JACGWT010000001">
    <property type="protein sequence ID" value="MBA8793297.1"/>
    <property type="molecule type" value="Genomic_DNA"/>
</dbReference>
<dbReference type="InterPro" id="IPR001764">
    <property type="entry name" value="Glyco_hydro_3_N"/>
</dbReference>
<dbReference type="InterPro" id="IPR017853">
    <property type="entry name" value="GH"/>
</dbReference>
<dbReference type="GO" id="GO:0005975">
    <property type="term" value="P:carbohydrate metabolic process"/>
    <property type="evidence" value="ECO:0007669"/>
    <property type="project" value="InterPro"/>
</dbReference>
<comment type="function">
    <text evidence="3">Catalyzes the hydrolysis of a non-reducing terminal alpha-L-arabinopyranosidic linkage in ginsenoside Rb2 (alpha-L-arabinopyranosyl-(1-&gt;6)-alpha-D-glucopyranosyl) to release alpha-D-glucopyranosyl (Rd). It is not able to hydrolyze alpha-L-arabinofuranosyl-(1-&gt;6)-alpha-D-glucopyranosyl (Rc).</text>
</comment>
<dbReference type="InterPro" id="IPR013783">
    <property type="entry name" value="Ig-like_fold"/>
</dbReference>
<organism evidence="7 8">
    <name type="scientific">Microlunatus kandeliicorticis</name>
    <dbReference type="NCBI Taxonomy" id="1759536"/>
    <lineage>
        <taxon>Bacteria</taxon>
        <taxon>Bacillati</taxon>
        <taxon>Actinomycetota</taxon>
        <taxon>Actinomycetes</taxon>
        <taxon>Propionibacteriales</taxon>
        <taxon>Propionibacteriaceae</taxon>
        <taxon>Microlunatus</taxon>
    </lineage>
</organism>
<keyword evidence="7" id="KW-0326">Glycosidase</keyword>
<dbReference type="PANTHER" id="PTHR42715:SF10">
    <property type="entry name" value="BETA-GLUCOSIDASE"/>
    <property type="match status" value="1"/>
</dbReference>
<dbReference type="SUPFAM" id="SSF52279">
    <property type="entry name" value="Beta-D-glucan exohydrolase, C-terminal domain"/>
    <property type="match status" value="1"/>
</dbReference>
<dbReference type="SMART" id="SM01217">
    <property type="entry name" value="Fn3_like"/>
    <property type="match status" value="1"/>
</dbReference>
<evidence type="ECO:0000256" key="2">
    <source>
        <dbReference type="ARBA" id="ARBA00022801"/>
    </source>
</evidence>
<feature type="domain" description="Fibronectin type III-like" evidence="6">
    <location>
        <begin position="732"/>
        <end position="801"/>
    </location>
</feature>
<proteinExistence type="inferred from homology"/>
<dbReference type="SUPFAM" id="SSF51445">
    <property type="entry name" value="(Trans)glycosidases"/>
    <property type="match status" value="1"/>
</dbReference>
<dbReference type="Gene3D" id="3.40.50.1700">
    <property type="entry name" value="Glycoside hydrolase family 3 C-terminal domain"/>
    <property type="match status" value="1"/>
</dbReference>
<comment type="similarity">
    <text evidence="1">Belongs to the glycosyl hydrolase 3 family.</text>
</comment>
<evidence type="ECO:0000313" key="7">
    <source>
        <dbReference type="EMBL" id="MBA8793297.1"/>
    </source>
</evidence>
<feature type="region of interest" description="Disordered" evidence="5">
    <location>
        <begin position="49"/>
        <end position="95"/>
    </location>
</feature>
<name>A0A7W3IQC3_9ACTN</name>
<dbReference type="Gene3D" id="3.20.20.300">
    <property type="entry name" value="Glycoside hydrolase, family 3, N-terminal domain"/>
    <property type="match status" value="1"/>
</dbReference>
<sequence length="836" mass="87108">MTTTPIHDRRATDPNAVWRDVDRPVAERVTALLAAMTLEEKVGQLGSRWVGNDSADGGGAMSPELQHHDDGAQHPPAATDTSETDTSENDTVGADTSFNVAPLADVFAAAGNPTLEEASRHGLGHLTRVYGSVPLTPRQGAEELVRQQRVVLAGSRLGIPALVHEECLTGFTAYGATVYPAAIAWGAAFDPGLVERMAAAIGADMAALGVHQGLSPVLDVVRDYRWGRVEETIGEDPYLVGTVAAAYVRGLQSAGVIATLKHFAGYSASRGARNHGPVPMGRRELADVILPPFELAVREAGVGSVMNSYADVDNVPAAADRWLLTELLRDAWGFTGTVVSDYWAIPFLASMHRVAGDFDDAGVLALEAGIDVELPDTIGYSQVLADRVRAGELDEALIDRAVTRLLTQKVELGLLDPDWTPEGSVAGVGAVDLDGPGNRALARELAERSVVLLEPGSALPLLARDRTPGLGTVAVVGPCADDPRTFMGCYAFPNHVLPRHPGFGLGLEVPTLRAALAAELGEHGVETVHAPGCAVSGGDRSGFAAAVEAASAADLCVAVVGDLAGLFGHGTSGEGCDAEDLRLPGVQAELLEALFATGTPVVVVVVSGRPYALGAVAPRAAGLVQAFMPGEEGGAAVAGVLTGRVQPSGRLPVQIPRRPGAQPGTYLQPPLGSEHGGTTNLDPTPLYGFGHGRSYTTFGYDDLRLSASEIPTDGTVEISVRVTNTGDRAGSEVVQLYLHDVVASVARPVLQLTGYARADLDPGTSARVTFRVHADRTSFTGADLRRVVEPGAIEVLVGPSATDLPCRGRVTLTGPTRRVGVDRVLTTPVDVSVDSA</sequence>
<dbReference type="RefSeq" id="WP_328823608.1">
    <property type="nucleotide sequence ID" value="NZ_JACGWT010000001.1"/>
</dbReference>
<evidence type="ECO:0000256" key="1">
    <source>
        <dbReference type="ARBA" id="ARBA00005336"/>
    </source>
</evidence>
<evidence type="ECO:0000256" key="3">
    <source>
        <dbReference type="ARBA" id="ARBA00058905"/>
    </source>
</evidence>
<reference evidence="7 8" key="1">
    <citation type="submission" date="2020-07" db="EMBL/GenBank/DDBJ databases">
        <title>Sequencing the genomes of 1000 actinobacteria strains.</title>
        <authorList>
            <person name="Klenk H.-P."/>
        </authorList>
    </citation>
    <scope>NUCLEOTIDE SEQUENCE [LARGE SCALE GENOMIC DNA]</scope>
    <source>
        <strain evidence="7 8">DSM 100723</strain>
    </source>
</reference>
<evidence type="ECO:0000256" key="4">
    <source>
        <dbReference type="ARBA" id="ARBA00074219"/>
    </source>
</evidence>
<evidence type="ECO:0000259" key="6">
    <source>
        <dbReference type="SMART" id="SM01217"/>
    </source>
</evidence>
<dbReference type="FunFam" id="2.60.40.10:FF:000495">
    <property type="entry name" value="Periplasmic beta-glucosidase"/>
    <property type="match status" value="1"/>
</dbReference>
<evidence type="ECO:0000313" key="8">
    <source>
        <dbReference type="Proteomes" id="UP000523079"/>
    </source>
</evidence>
<dbReference type="InterPro" id="IPR002772">
    <property type="entry name" value="Glyco_hydro_3_C"/>
</dbReference>
<dbReference type="InterPro" id="IPR026891">
    <property type="entry name" value="Fn3-like"/>
</dbReference>
<dbReference type="InterPro" id="IPR036962">
    <property type="entry name" value="Glyco_hydro_3_N_sf"/>
</dbReference>
<dbReference type="InterPro" id="IPR050288">
    <property type="entry name" value="Cellulose_deg_GH3"/>
</dbReference>
<comment type="caution">
    <text evidence="7">The sequence shown here is derived from an EMBL/GenBank/DDBJ whole genome shotgun (WGS) entry which is preliminary data.</text>
</comment>
<dbReference type="PRINTS" id="PR00133">
    <property type="entry name" value="GLHYDRLASE3"/>
</dbReference>
<gene>
    <name evidence="7" type="ORF">FHX74_000891</name>
</gene>
<keyword evidence="2 7" id="KW-0378">Hydrolase</keyword>
<dbReference type="Pfam" id="PF01915">
    <property type="entry name" value="Glyco_hydro_3_C"/>
    <property type="match status" value="1"/>
</dbReference>
<dbReference type="InterPro" id="IPR036881">
    <property type="entry name" value="Glyco_hydro_3_C_sf"/>
</dbReference>
<keyword evidence="8" id="KW-1185">Reference proteome</keyword>
<dbReference type="Pfam" id="PF00933">
    <property type="entry name" value="Glyco_hydro_3"/>
    <property type="match status" value="1"/>
</dbReference>
<evidence type="ECO:0000256" key="5">
    <source>
        <dbReference type="SAM" id="MobiDB-lite"/>
    </source>
</evidence>
<dbReference type="PANTHER" id="PTHR42715">
    <property type="entry name" value="BETA-GLUCOSIDASE"/>
    <property type="match status" value="1"/>
</dbReference>
<accession>A0A7W3IQC3</accession>
<protein>
    <recommendedName>
        <fullName evidence="4">Exo-alpha-(1-&gt;6)-L-arabinopyranosidase</fullName>
    </recommendedName>
</protein>
<dbReference type="GO" id="GO:0008422">
    <property type="term" value="F:beta-glucosidase activity"/>
    <property type="evidence" value="ECO:0007669"/>
    <property type="project" value="UniProtKB-ARBA"/>
</dbReference>
<dbReference type="Pfam" id="PF14310">
    <property type="entry name" value="Fn3-like"/>
    <property type="match status" value="1"/>
</dbReference>
<dbReference type="Gene3D" id="2.60.40.10">
    <property type="entry name" value="Immunoglobulins"/>
    <property type="match status" value="1"/>
</dbReference>
<dbReference type="Proteomes" id="UP000523079">
    <property type="component" value="Unassembled WGS sequence"/>
</dbReference>